<protein>
    <submittedName>
        <fullName evidence="2">Uncharacterized protein</fullName>
    </submittedName>
</protein>
<keyword evidence="3" id="KW-1185">Reference proteome</keyword>
<evidence type="ECO:0000313" key="3">
    <source>
        <dbReference type="Proteomes" id="UP000322873"/>
    </source>
</evidence>
<feature type="region of interest" description="Disordered" evidence="1">
    <location>
        <begin position="1"/>
        <end position="23"/>
    </location>
</feature>
<sequence length="86" mass="10094">MPLTDQKHTGALSTPHRSSGQYAEKKRLNYRHISSWRFDCVQDAVAWLKKYATYIRVLKSDLRNTRKIGLKTAYGRKLLVQEAHKY</sequence>
<comment type="caution">
    <text evidence="2">The sequence shown here is derived from an EMBL/GenBank/DDBJ whole genome shotgun (WGS) entry which is preliminary data.</text>
</comment>
<feature type="compositionally biased region" description="Polar residues" evidence="1">
    <location>
        <begin position="11"/>
        <end position="21"/>
    </location>
</feature>
<evidence type="ECO:0000313" key="2">
    <source>
        <dbReference type="EMBL" id="KAA8563899.1"/>
    </source>
</evidence>
<accession>A0A5M9J7P0</accession>
<name>A0A5M9J7P0_MONFR</name>
<proteinExistence type="predicted"/>
<reference evidence="2 3" key="1">
    <citation type="submission" date="2019-06" db="EMBL/GenBank/DDBJ databases">
        <title>Genome Sequence of the Brown Rot Fungal Pathogen Monilinia fructicola.</title>
        <authorList>
            <person name="De Miccolis Angelini R.M."/>
            <person name="Landi L."/>
            <person name="Abate D."/>
            <person name="Pollastro S."/>
            <person name="Romanazzi G."/>
            <person name="Faretra F."/>
        </authorList>
    </citation>
    <scope>NUCLEOTIDE SEQUENCE [LARGE SCALE GENOMIC DNA]</scope>
    <source>
        <strain evidence="2 3">Mfrc123</strain>
    </source>
</reference>
<dbReference type="Proteomes" id="UP000322873">
    <property type="component" value="Unassembled WGS sequence"/>
</dbReference>
<evidence type="ECO:0000256" key="1">
    <source>
        <dbReference type="SAM" id="MobiDB-lite"/>
    </source>
</evidence>
<dbReference type="EMBL" id="VICG01000016">
    <property type="protein sequence ID" value="KAA8563899.1"/>
    <property type="molecule type" value="Genomic_DNA"/>
</dbReference>
<gene>
    <name evidence="2" type="ORF">EYC84_011910</name>
</gene>
<organism evidence="2 3">
    <name type="scientific">Monilinia fructicola</name>
    <name type="common">Brown rot fungus</name>
    <name type="synonym">Ciboria fructicola</name>
    <dbReference type="NCBI Taxonomy" id="38448"/>
    <lineage>
        <taxon>Eukaryota</taxon>
        <taxon>Fungi</taxon>
        <taxon>Dikarya</taxon>
        <taxon>Ascomycota</taxon>
        <taxon>Pezizomycotina</taxon>
        <taxon>Leotiomycetes</taxon>
        <taxon>Helotiales</taxon>
        <taxon>Sclerotiniaceae</taxon>
        <taxon>Monilinia</taxon>
    </lineage>
</organism>
<dbReference type="AlphaFoldDB" id="A0A5M9J7P0"/>